<dbReference type="Gene3D" id="3.40.50.2300">
    <property type="match status" value="2"/>
</dbReference>
<accession>A0A512NQF3</accession>
<dbReference type="PANTHER" id="PTHR30483">
    <property type="entry name" value="LEUCINE-SPECIFIC-BINDING PROTEIN"/>
    <property type="match status" value="1"/>
</dbReference>
<evidence type="ECO:0000256" key="1">
    <source>
        <dbReference type="ARBA" id="ARBA00010062"/>
    </source>
</evidence>
<comment type="caution">
    <text evidence="6">The sequence shown here is derived from an EMBL/GenBank/DDBJ whole genome shotgun (WGS) entry which is preliminary data.</text>
</comment>
<dbReference type="Proteomes" id="UP000321058">
    <property type="component" value="Unassembled WGS sequence"/>
</dbReference>
<feature type="chain" id="PRO_5022241277" evidence="4">
    <location>
        <begin position="24"/>
        <end position="385"/>
    </location>
</feature>
<dbReference type="CDD" id="cd06333">
    <property type="entry name" value="PBP1_ABC_RPA1789-like"/>
    <property type="match status" value="1"/>
</dbReference>
<reference evidence="6 7" key="1">
    <citation type="submission" date="2019-07" db="EMBL/GenBank/DDBJ databases">
        <title>Whole genome shotgun sequence of Reyranella soli NBRC 108950.</title>
        <authorList>
            <person name="Hosoyama A."/>
            <person name="Uohara A."/>
            <person name="Ohji S."/>
            <person name="Ichikawa N."/>
        </authorList>
    </citation>
    <scope>NUCLEOTIDE SEQUENCE [LARGE SCALE GENOMIC DNA]</scope>
    <source>
        <strain evidence="6 7">NBRC 108950</strain>
    </source>
</reference>
<evidence type="ECO:0000313" key="7">
    <source>
        <dbReference type="Proteomes" id="UP000321058"/>
    </source>
</evidence>
<keyword evidence="7" id="KW-1185">Reference proteome</keyword>
<name>A0A512NQF3_9HYPH</name>
<dbReference type="InterPro" id="IPR028082">
    <property type="entry name" value="Peripla_BP_I"/>
</dbReference>
<comment type="similarity">
    <text evidence="1">Belongs to the leucine-binding protein family.</text>
</comment>
<dbReference type="PANTHER" id="PTHR30483:SF38">
    <property type="entry name" value="BLR7848 PROTEIN"/>
    <property type="match status" value="1"/>
</dbReference>
<feature type="domain" description="Leucine-binding protein" evidence="5">
    <location>
        <begin position="24"/>
        <end position="355"/>
    </location>
</feature>
<dbReference type="SUPFAM" id="SSF53822">
    <property type="entry name" value="Periplasmic binding protein-like I"/>
    <property type="match status" value="1"/>
</dbReference>
<gene>
    <name evidence="6" type="ORF">RSO01_83440</name>
</gene>
<protein>
    <submittedName>
        <fullName evidence="6">ABC transporter substrate-binding protein</fullName>
    </submittedName>
</protein>
<evidence type="ECO:0000259" key="5">
    <source>
        <dbReference type="Pfam" id="PF13458"/>
    </source>
</evidence>
<evidence type="ECO:0000256" key="2">
    <source>
        <dbReference type="ARBA" id="ARBA00022729"/>
    </source>
</evidence>
<evidence type="ECO:0000313" key="6">
    <source>
        <dbReference type="EMBL" id="GEP61178.1"/>
    </source>
</evidence>
<dbReference type="GO" id="GO:0006865">
    <property type="term" value="P:amino acid transport"/>
    <property type="evidence" value="ECO:0007669"/>
    <property type="project" value="UniProtKB-KW"/>
</dbReference>
<dbReference type="Pfam" id="PF13458">
    <property type="entry name" value="Peripla_BP_6"/>
    <property type="match status" value="1"/>
</dbReference>
<keyword evidence="2 4" id="KW-0732">Signal</keyword>
<keyword evidence="3" id="KW-0029">Amino-acid transport</keyword>
<evidence type="ECO:0000256" key="4">
    <source>
        <dbReference type="SAM" id="SignalP"/>
    </source>
</evidence>
<keyword evidence="3" id="KW-0813">Transport</keyword>
<proteinExistence type="inferred from homology"/>
<dbReference type="InterPro" id="IPR028081">
    <property type="entry name" value="Leu-bd"/>
</dbReference>
<dbReference type="InterPro" id="IPR051010">
    <property type="entry name" value="BCAA_transport"/>
</dbReference>
<evidence type="ECO:0000256" key="3">
    <source>
        <dbReference type="ARBA" id="ARBA00022970"/>
    </source>
</evidence>
<organism evidence="6 7">
    <name type="scientific">Reyranella soli</name>
    <dbReference type="NCBI Taxonomy" id="1230389"/>
    <lineage>
        <taxon>Bacteria</taxon>
        <taxon>Pseudomonadati</taxon>
        <taxon>Pseudomonadota</taxon>
        <taxon>Alphaproteobacteria</taxon>
        <taxon>Hyphomicrobiales</taxon>
        <taxon>Reyranellaceae</taxon>
        <taxon>Reyranella</taxon>
    </lineage>
</organism>
<feature type="signal peptide" evidence="4">
    <location>
        <begin position="1"/>
        <end position="23"/>
    </location>
</feature>
<dbReference type="AlphaFoldDB" id="A0A512NQF3"/>
<dbReference type="EMBL" id="BKAJ01000205">
    <property type="protein sequence ID" value="GEP61178.1"/>
    <property type="molecule type" value="Genomic_DNA"/>
</dbReference>
<sequence>MMKNSIAAAVVAASLGFATAAQAEITVGFITSQSGPGSSIGVLYDRGMKAAVEYASSVGAEKVKLIQLDDGSDPSSATRNARKLVEENKVDLLIGTSTAASTSAMVPIANELKVPMIAISPISVAANDAGDRWAIVMPQPPTLMVKVVVDRMKRDGVKQFAYIGFSDAWGDLVYNGAQKPAEADGLKILTNERYVRTDTSVTGQVLKMMATKPDAVLLGGAATQGALPPLALAERGYKGPLYGTPALLNTDFIRVGGKAVEGVQVSAGPVVVAEQLPDTHFSKKISMDFRAAYQKANGSPTSDAFSAYSFDAWLVFLDAAKRAMATGAKPGTPEFRVALRNAIFNTNDLVGTHAIYNYKPSDSYGVDERALVMVRLVNGQWKYEP</sequence>